<dbReference type="SMART" id="SM00530">
    <property type="entry name" value="HTH_XRE"/>
    <property type="match status" value="1"/>
</dbReference>
<reference evidence="3 4" key="1">
    <citation type="journal article" date="2015" name="Genome Announc.">
        <title>Draft Genome Sequences of Marine Isolates of Thalassomonas viridans and Thalassomonas actiniarum.</title>
        <authorList>
            <person name="Olonade I."/>
            <person name="van Zyl L.J."/>
            <person name="Trindade M."/>
        </authorList>
    </citation>
    <scope>NUCLEOTIDE SEQUENCE [LARGE SCALE GENOMIC DNA]</scope>
    <source>
        <strain evidence="3 4">XOM25</strain>
    </source>
</reference>
<evidence type="ECO:0000259" key="2">
    <source>
        <dbReference type="PROSITE" id="PS50943"/>
    </source>
</evidence>
<keyword evidence="4" id="KW-1185">Reference proteome</keyword>
<evidence type="ECO:0000313" key="3">
    <source>
        <dbReference type="EMBL" id="WDE09122.1"/>
    </source>
</evidence>
<dbReference type="CDD" id="cd00093">
    <property type="entry name" value="HTH_XRE"/>
    <property type="match status" value="1"/>
</dbReference>
<sequence>MFDIMGEDLRNMRLSVNKTTKEMAEKIGVSRITYENWECGVGGPKINQFIDIGRACSLNMTPLFKQISQLRDQFKERDENEKLRKTRKRASRQYKT</sequence>
<feature type="domain" description="HTH cro/C1-type" evidence="2">
    <location>
        <begin position="9"/>
        <end position="63"/>
    </location>
</feature>
<dbReference type="InterPro" id="IPR001387">
    <property type="entry name" value="Cro/C1-type_HTH"/>
</dbReference>
<proteinExistence type="predicted"/>
<protein>
    <submittedName>
        <fullName evidence="3">Helix-turn-helix transcriptional regulator</fullName>
    </submittedName>
</protein>
<reference evidence="3 4" key="2">
    <citation type="journal article" date="2022" name="Mar. Drugs">
        <title>Bioassay-Guided Fractionation Leads to the Detection of Cholic Acid Generated by the Rare Thalassomonas sp.</title>
        <authorList>
            <person name="Pheiffer F."/>
            <person name="Schneider Y.K."/>
            <person name="Hansen E.H."/>
            <person name="Andersen J.H."/>
            <person name="Isaksson J."/>
            <person name="Busche T."/>
            <person name="R C."/>
            <person name="Kalinowski J."/>
            <person name="Zyl L.V."/>
            <person name="Trindade M."/>
        </authorList>
    </citation>
    <scope>NUCLEOTIDE SEQUENCE [LARGE SCALE GENOMIC DNA]</scope>
    <source>
        <strain evidence="3 4">XOM25</strain>
    </source>
</reference>
<evidence type="ECO:0000256" key="1">
    <source>
        <dbReference type="SAM" id="MobiDB-lite"/>
    </source>
</evidence>
<name>A0AAE9ZFT4_9GAMM</name>
<accession>A0AAE9ZFT4</accession>
<dbReference type="InterPro" id="IPR010982">
    <property type="entry name" value="Lambda_DNA-bd_dom_sf"/>
</dbReference>
<dbReference type="KEGG" id="tvd:SG34_030615"/>
<dbReference type="PROSITE" id="PS50943">
    <property type="entry name" value="HTH_CROC1"/>
    <property type="match status" value="1"/>
</dbReference>
<dbReference type="AlphaFoldDB" id="A0AAE9ZFT4"/>
<gene>
    <name evidence="3" type="ORF">SG34_030615</name>
</gene>
<dbReference type="EMBL" id="CP059734">
    <property type="protein sequence ID" value="WDE09122.1"/>
    <property type="molecule type" value="Genomic_DNA"/>
</dbReference>
<feature type="region of interest" description="Disordered" evidence="1">
    <location>
        <begin position="75"/>
        <end position="96"/>
    </location>
</feature>
<dbReference type="SUPFAM" id="SSF47413">
    <property type="entry name" value="lambda repressor-like DNA-binding domains"/>
    <property type="match status" value="1"/>
</dbReference>
<dbReference type="GO" id="GO:0003677">
    <property type="term" value="F:DNA binding"/>
    <property type="evidence" value="ECO:0007669"/>
    <property type="project" value="InterPro"/>
</dbReference>
<dbReference type="RefSeq" id="WP_044841291.1">
    <property type="nucleotide sequence ID" value="NZ_CP059734.1"/>
</dbReference>
<dbReference type="Proteomes" id="UP000032352">
    <property type="component" value="Chromosome pTvir"/>
</dbReference>
<organism evidence="3 4">
    <name type="scientific">Thalassomonas viridans</name>
    <dbReference type="NCBI Taxonomy" id="137584"/>
    <lineage>
        <taxon>Bacteria</taxon>
        <taxon>Pseudomonadati</taxon>
        <taxon>Pseudomonadota</taxon>
        <taxon>Gammaproteobacteria</taxon>
        <taxon>Alteromonadales</taxon>
        <taxon>Colwelliaceae</taxon>
        <taxon>Thalassomonas</taxon>
    </lineage>
</organism>
<feature type="compositionally biased region" description="Basic residues" evidence="1">
    <location>
        <begin position="84"/>
        <end position="96"/>
    </location>
</feature>
<dbReference type="Gene3D" id="1.10.260.40">
    <property type="entry name" value="lambda repressor-like DNA-binding domains"/>
    <property type="match status" value="1"/>
</dbReference>
<evidence type="ECO:0000313" key="4">
    <source>
        <dbReference type="Proteomes" id="UP000032352"/>
    </source>
</evidence>